<evidence type="ECO:0000313" key="6">
    <source>
        <dbReference type="EMBL" id="CAD7088440.1"/>
    </source>
</evidence>
<evidence type="ECO:0000256" key="4">
    <source>
        <dbReference type="SAM" id="Phobius"/>
    </source>
</evidence>
<dbReference type="InterPro" id="IPR002123">
    <property type="entry name" value="Plipid/glycerol_acylTrfase"/>
</dbReference>
<dbReference type="InterPro" id="IPR032098">
    <property type="entry name" value="Acyltransf_C"/>
</dbReference>
<reference evidence="6 7" key="1">
    <citation type="submission" date="2020-11" db="EMBL/GenBank/DDBJ databases">
        <authorList>
            <person name="Wallbank WR R."/>
            <person name="Pardo Diaz C."/>
            <person name="Kozak K."/>
            <person name="Martin S."/>
            <person name="Jiggins C."/>
            <person name="Moest M."/>
            <person name="Warren A I."/>
            <person name="Generalovic N T."/>
            <person name="Byers J.R.P. K."/>
            <person name="Montejo-Kovacevich G."/>
            <person name="Yen C E."/>
        </authorList>
    </citation>
    <scope>NUCLEOTIDE SEQUENCE [LARGE SCALE GENOMIC DNA]</scope>
</reference>
<sequence length="386" mass="45478">MEDHSSLKAEYNMASLTRLIRYPTALGRIIIIIMNNIYCIPTYVIWMIILTPLKCINSKAYYKIEGLFFHWLLAIVALWSYTAGYDIVETGDDISECRDKRTLVIVNHQSTADVPLLMANFNTKRGVLPNIMWIMDRLFKYTNFGIVSMIHQDFFITSGKQHRDSSIRALREHIQYTYFESTKKWIVLFPEGGFLRKRKEVSRNFALKNNLPLLEYVTIPRVGAFQAIFETMRSKDSNYSQNTVQSNNVSLNKNIEQALLEYVLDITVAYPDQNPLDLSNIVHGLRRPCTTYMFYRLYKAESVPREENAMKQWLYDRFIEKNGLLENFYKLGTFIPNEPLHEHLIQQDVLRFVLINVFFIISTYFHMKLIYKFYAQCVYYVHQVTS</sequence>
<dbReference type="Pfam" id="PF16076">
    <property type="entry name" value="Acyltransf_C"/>
    <property type="match status" value="1"/>
</dbReference>
<keyword evidence="7" id="KW-1185">Reference proteome</keyword>
<evidence type="ECO:0000259" key="5">
    <source>
        <dbReference type="SMART" id="SM00563"/>
    </source>
</evidence>
<keyword evidence="2" id="KW-0808">Transferase</keyword>
<evidence type="ECO:0000313" key="7">
    <source>
        <dbReference type="Proteomes" id="UP000594454"/>
    </source>
</evidence>
<comment type="similarity">
    <text evidence="1">Belongs to the 1-acyl-sn-glycerol-3-phosphate acyltransferase family.</text>
</comment>
<keyword evidence="4" id="KW-0812">Transmembrane</keyword>
<dbReference type="PANTHER" id="PTHR10983:SF2">
    <property type="entry name" value="ACYL-COA:LYSOPHOSPHATIDYLGLYCEROL ACYLTRANSFERASE 1"/>
    <property type="match status" value="1"/>
</dbReference>
<keyword evidence="4" id="KW-1133">Transmembrane helix</keyword>
<accession>A0A7R8UWK6</accession>
<dbReference type="CDD" id="cd07990">
    <property type="entry name" value="LPLAT_LCLAT1-like"/>
    <property type="match status" value="1"/>
</dbReference>
<evidence type="ECO:0000256" key="2">
    <source>
        <dbReference type="ARBA" id="ARBA00022679"/>
    </source>
</evidence>
<evidence type="ECO:0000256" key="3">
    <source>
        <dbReference type="ARBA" id="ARBA00023315"/>
    </source>
</evidence>
<dbReference type="SUPFAM" id="SSF69593">
    <property type="entry name" value="Glycerol-3-phosphate (1)-acyltransferase"/>
    <property type="match status" value="1"/>
</dbReference>
<dbReference type="EMBL" id="LR899012">
    <property type="protein sequence ID" value="CAD7088440.1"/>
    <property type="molecule type" value="Genomic_DNA"/>
</dbReference>
<dbReference type="InParanoid" id="A0A7R8UWK6"/>
<dbReference type="Proteomes" id="UP000594454">
    <property type="component" value="Chromosome 4"/>
</dbReference>
<keyword evidence="3" id="KW-0012">Acyltransferase</keyword>
<proteinExistence type="inferred from homology"/>
<dbReference type="AlphaFoldDB" id="A0A7R8UWK6"/>
<dbReference type="SMART" id="SM00563">
    <property type="entry name" value="PlsC"/>
    <property type="match status" value="1"/>
</dbReference>
<keyword evidence="4" id="KW-0472">Membrane</keyword>
<dbReference type="GO" id="GO:0036149">
    <property type="term" value="P:phosphatidylinositol acyl-chain remodeling"/>
    <property type="evidence" value="ECO:0007669"/>
    <property type="project" value="TreeGrafter"/>
</dbReference>
<name>A0A7R8UWK6_HERIL</name>
<protein>
    <recommendedName>
        <fullName evidence="5">Phospholipid/glycerol acyltransferase domain-containing protein</fullName>
    </recommendedName>
</protein>
<feature type="transmembrane region" description="Helical" evidence="4">
    <location>
        <begin position="349"/>
        <end position="367"/>
    </location>
</feature>
<feature type="domain" description="Phospholipid/glycerol acyltransferase" evidence="5">
    <location>
        <begin position="102"/>
        <end position="226"/>
    </location>
</feature>
<dbReference type="PANTHER" id="PTHR10983">
    <property type="entry name" value="1-ACYLGLYCEROL-3-PHOSPHATE ACYLTRANSFERASE-RELATED"/>
    <property type="match status" value="1"/>
</dbReference>
<evidence type="ECO:0000256" key="1">
    <source>
        <dbReference type="ARBA" id="ARBA00008655"/>
    </source>
</evidence>
<feature type="transmembrane region" description="Helical" evidence="4">
    <location>
        <begin position="25"/>
        <end position="49"/>
    </location>
</feature>
<dbReference type="GO" id="GO:0016746">
    <property type="term" value="F:acyltransferase activity"/>
    <property type="evidence" value="ECO:0007669"/>
    <property type="project" value="UniProtKB-KW"/>
</dbReference>
<gene>
    <name evidence="6" type="ORF">HERILL_LOCUS11063</name>
</gene>
<organism evidence="6 7">
    <name type="scientific">Hermetia illucens</name>
    <name type="common">Black soldier fly</name>
    <dbReference type="NCBI Taxonomy" id="343691"/>
    <lineage>
        <taxon>Eukaryota</taxon>
        <taxon>Metazoa</taxon>
        <taxon>Ecdysozoa</taxon>
        <taxon>Arthropoda</taxon>
        <taxon>Hexapoda</taxon>
        <taxon>Insecta</taxon>
        <taxon>Pterygota</taxon>
        <taxon>Neoptera</taxon>
        <taxon>Endopterygota</taxon>
        <taxon>Diptera</taxon>
        <taxon>Brachycera</taxon>
        <taxon>Stratiomyomorpha</taxon>
        <taxon>Stratiomyidae</taxon>
        <taxon>Hermetiinae</taxon>
        <taxon>Hermetia</taxon>
    </lineage>
</organism>
<dbReference type="GO" id="GO:0005783">
    <property type="term" value="C:endoplasmic reticulum"/>
    <property type="evidence" value="ECO:0007669"/>
    <property type="project" value="TreeGrafter"/>
</dbReference>
<feature type="transmembrane region" description="Helical" evidence="4">
    <location>
        <begin position="61"/>
        <end position="81"/>
    </location>
</feature>
<dbReference type="OrthoDB" id="5920068at2759"/>
<dbReference type="Pfam" id="PF01553">
    <property type="entry name" value="Acyltransferase"/>
    <property type="match status" value="1"/>
</dbReference>